<proteinExistence type="predicted"/>
<dbReference type="AlphaFoldDB" id="C0FQU4"/>
<name>C0FQU4_9FIRM</name>
<reference evidence="1 2" key="1">
    <citation type="submission" date="2009-02" db="EMBL/GenBank/DDBJ databases">
        <authorList>
            <person name="Fulton L."/>
            <person name="Clifton S."/>
            <person name="Fulton B."/>
            <person name="Xu J."/>
            <person name="Minx P."/>
            <person name="Pepin K.H."/>
            <person name="Johnson M."/>
            <person name="Bhonagiri V."/>
            <person name="Nash W.E."/>
            <person name="Mardis E.R."/>
            <person name="Wilson R.K."/>
        </authorList>
    </citation>
    <scope>NUCLEOTIDE SEQUENCE [LARGE SCALE GENOMIC DNA]</scope>
    <source>
        <strain evidence="1 2">DSM 16841</strain>
    </source>
</reference>
<protein>
    <submittedName>
        <fullName evidence="1">Uncharacterized protein</fullName>
    </submittedName>
</protein>
<organism evidence="1 2">
    <name type="scientific">Roseburia inulinivorans DSM 16841</name>
    <dbReference type="NCBI Taxonomy" id="622312"/>
    <lineage>
        <taxon>Bacteria</taxon>
        <taxon>Bacillati</taxon>
        <taxon>Bacillota</taxon>
        <taxon>Clostridia</taxon>
        <taxon>Lachnospirales</taxon>
        <taxon>Lachnospiraceae</taxon>
        <taxon>Roseburia</taxon>
    </lineage>
</organism>
<gene>
    <name evidence="1" type="ORF">ROSEINA2194_01097</name>
</gene>
<evidence type="ECO:0000313" key="1">
    <source>
        <dbReference type="EMBL" id="EEG95023.1"/>
    </source>
</evidence>
<dbReference type="EMBL" id="ACFY01000048">
    <property type="protein sequence ID" value="EEG95023.1"/>
    <property type="molecule type" value="Genomic_DNA"/>
</dbReference>
<sequence length="116" mass="12367">MHLAVKQGQPCPSVHRFTGNTQPLKVAHHIGFHTLQTGPGLHDPSGWDAESNVLGAFNPVVRPGDLVFQHPGKFLPDAVKIIIRLGNVYLIAAPGVGAAVDKGKLERQGAVKVVEK</sequence>
<reference evidence="1 2" key="2">
    <citation type="submission" date="2009-03" db="EMBL/GenBank/DDBJ databases">
        <title>Draft genome sequence of Roseburia inulinivorans (DSM 16841).</title>
        <authorList>
            <person name="Sudarsanam P."/>
            <person name="Ley R."/>
            <person name="Guruge J."/>
            <person name="Turnbaugh P.J."/>
            <person name="Mahowald M."/>
            <person name="Liep D."/>
            <person name="Gordon J."/>
        </authorList>
    </citation>
    <scope>NUCLEOTIDE SEQUENCE [LARGE SCALE GENOMIC DNA]</scope>
    <source>
        <strain evidence="1 2">DSM 16841</strain>
    </source>
</reference>
<evidence type="ECO:0000313" key="2">
    <source>
        <dbReference type="Proteomes" id="UP000003561"/>
    </source>
</evidence>
<comment type="caution">
    <text evidence="1">The sequence shown here is derived from an EMBL/GenBank/DDBJ whole genome shotgun (WGS) entry which is preliminary data.</text>
</comment>
<dbReference type="Proteomes" id="UP000003561">
    <property type="component" value="Unassembled WGS sequence"/>
</dbReference>
<accession>C0FQU4</accession>